<evidence type="ECO:0000256" key="3">
    <source>
        <dbReference type="SAM" id="SignalP"/>
    </source>
</evidence>
<name>A0A9W7BH44_9STRA</name>
<evidence type="ECO:0000313" key="6">
    <source>
        <dbReference type="Proteomes" id="UP001162640"/>
    </source>
</evidence>
<dbReference type="SUPFAM" id="SSF52025">
    <property type="entry name" value="PA domain"/>
    <property type="match status" value="1"/>
</dbReference>
<feature type="transmembrane region" description="Helical" evidence="2">
    <location>
        <begin position="395"/>
        <end position="414"/>
    </location>
</feature>
<reference evidence="6" key="1">
    <citation type="journal article" date="2023" name="Commun. Biol.">
        <title>Genome analysis of Parmales, the sister group of diatoms, reveals the evolutionary specialization of diatoms from phago-mixotrophs to photoautotrophs.</title>
        <authorList>
            <person name="Ban H."/>
            <person name="Sato S."/>
            <person name="Yoshikawa S."/>
            <person name="Yamada K."/>
            <person name="Nakamura Y."/>
            <person name="Ichinomiya M."/>
            <person name="Sato N."/>
            <person name="Blanc-Mathieu R."/>
            <person name="Endo H."/>
            <person name="Kuwata A."/>
            <person name="Ogata H."/>
        </authorList>
    </citation>
    <scope>NUCLEOTIDE SEQUENCE [LARGE SCALE GENOMIC DNA]</scope>
</reference>
<dbReference type="GO" id="GO:0030660">
    <property type="term" value="C:Golgi-associated vesicle membrane"/>
    <property type="evidence" value="ECO:0007669"/>
    <property type="project" value="TreeGrafter"/>
</dbReference>
<accession>A0A9W7BH44</accession>
<protein>
    <recommendedName>
        <fullName evidence="4">PA domain-containing protein</fullName>
    </recommendedName>
</protein>
<evidence type="ECO:0000259" key="4">
    <source>
        <dbReference type="Pfam" id="PF02225"/>
    </source>
</evidence>
<comment type="caution">
    <text evidence="5">The sequence shown here is derived from an EMBL/GenBank/DDBJ whole genome shotgun (WGS) entry which is preliminary data.</text>
</comment>
<gene>
    <name evidence="5" type="ORF">TL16_g11734</name>
</gene>
<dbReference type="EMBL" id="BLQM01000446">
    <property type="protein sequence ID" value="GMH90327.1"/>
    <property type="molecule type" value="Genomic_DNA"/>
</dbReference>
<dbReference type="InterPro" id="IPR007369">
    <property type="entry name" value="Peptidase_A22B_SPP"/>
</dbReference>
<feature type="signal peptide" evidence="3">
    <location>
        <begin position="1"/>
        <end position="32"/>
    </location>
</feature>
<keyword evidence="2" id="KW-1133">Transmembrane helix</keyword>
<dbReference type="Proteomes" id="UP001162640">
    <property type="component" value="Unassembled WGS sequence"/>
</dbReference>
<evidence type="ECO:0000256" key="1">
    <source>
        <dbReference type="SAM" id="MobiDB-lite"/>
    </source>
</evidence>
<feature type="chain" id="PRO_5040788155" description="PA domain-containing protein" evidence="3">
    <location>
        <begin position="33"/>
        <end position="443"/>
    </location>
</feature>
<keyword evidence="3" id="KW-0732">Signal</keyword>
<dbReference type="Pfam" id="PF02225">
    <property type="entry name" value="PA"/>
    <property type="match status" value="1"/>
</dbReference>
<dbReference type="GO" id="GO:0098553">
    <property type="term" value="C:lumenal side of endoplasmic reticulum membrane"/>
    <property type="evidence" value="ECO:0007669"/>
    <property type="project" value="TreeGrafter"/>
</dbReference>
<dbReference type="PANTHER" id="PTHR12174">
    <property type="entry name" value="SIGNAL PEPTIDE PEPTIDASE"/>
    <property type="match status" value="1"/>
</dbReference>
<dbReference type="GO" id="GO:0005765">
    <property type="term" value="C:lysosomal membrane"/>
    <property type="evidence" value="ECO:0007669"/>
    <property type="project" value="TreeGrafter"/>
</dbReference>
<dbReference type="PANTHER" id="PTHR12174:SF75">
    <property type="entry name" value="SIGNAL PEPTIDE PEPTIDASE-LIKE 2"/>
    <property type="match status" value="1"/>
</dbReference>
<evidence type="ECO:0000256" key="2">
    <source>
        <dbReference type="SAM" id="Phobius"/>
    </source>
</evidence>
<proteinExistence type="predicted"/>
<feature type="domain" description="PA" evidence="4">
    <location>
        <begin position="91"/>
        <end position="151"/>
    </location>
</feature>
<dbReference type="GO" id="GO:0033619">
    <property type="term" value="P:membrane protein proteolysis"/>
    <property type="evidence" value="ECO:0007669"/>
    <property type="project" value="TreeGrafter"/>
</dbReference>
<dbReference type="InterPro" id="IPR046450">
    <property type="entry name" value="PA_dom_sf"/>
</dbReference>
<keyword evidence="2" id="KW-0812">Transmembrane</keyword>
<organism evidence="5 6">
    <name type="scientific">Triparma laevis f. inornata</name>
    <dbReference type="NCBI Taxonomy" id="1714386"/>
    <lineage>
        <taxon>Eukaryota</taxon>
        <taxon>Sar</taxon>
        <taxon>Stramenopiles</taxon>
        <taxon>Ochrophyta</taxon>
        <taxon>Bolidophyceae</taxon>
        <taxon>Parmales</taxon>
        <taxon>Triparmaceae</taxon>
        <taxon>Triparma</taxon>
    </lineage>
</organism>
<evidence type="ECO:0000313" key="5">
    <source>
        <dbReference type="EMBL" id="GMH90327.1"/>
    </source>
</evidence>
<dbReference type="Gene3D" id="3.50.30.30">
    <property type="match status" value="1"/>
</dbReference>
<dbReference type="InterPro" id="IPR003137">
    <property type="entry name" value="PA_domain"/>
</dbReference>
<keyword evidence="2" id="KW-0472">Membrane</keyword>
<sequence length="443" mass="49198">MNSSQFSARFNLLGIRSISILFLLLLLPQTSAILPTMQIISSSSSPIYAATSFYGPIDASSSSLSSSQTPPNDRGLCSDLDDPITDYDPPTNDFVFLVPRGNCTFEHKTLRAERYGAKAVIVYNNAEQMFFDNHTESQQTGLVSSFPTNLVDYECSNGEAQVPLSSLSTPYYSRSNDPLFTSCSSNSKCESNRCVVTGSIKTSSSPSSPTMQVCCMWDLHQYLYPDSTLLDSPPTIPSVFITSKQYDEGLPLTLSISPRPRPKYNASSFLIWAWGCFVACLASRTSGSELARALKKTKEKLRRGSGATRTPSETSSSDDDMRREDDIGAGESMELNAKVRQKPACLRHNPFVINYVSNSSLRSASFAQHAIGFLVMSSVTLLILFYLNIYAIVTVLYAFGCSGALSQVMIYPFMRKVRGWTNYTKFDEVRERRSDSWRPIQRF</sequence>
<dbReference type="GO" id="GO:0098554">
    <property type="term" value="C:cytoplasmic side of endoplasmic reticulum membrane"/>
    <property type="evidence" value="ECO:0007669"/>
    <property type="project" value="TreeGrafter"/>
</dbReference>
<feature type="region of interest" description="Disordered" evidence="1">
    <location>
        <begin position="301"/>
        <end position="325"/>
    </location>
</feature>
<feature type="transmembrane region" description="Helical" evidence="2">
    <location>
        <begin position="370"/>
        <end position="389"/>
    </location>
</feature>
<dbReference type="GO" id="GO:0042500">
    <property type="term" value="F:aspartic endopeptidase activity, intramembrane cleaving"/>
    <property type="evidence" value="ECO:0007669"/>
    <property type="project" value="InterPro"/>
</dbReference>
<dbReference type="AlphaFoldDB" id="A0A9W7BH44"/>